<sequence length="34" mass="3817">MDAEEFDLADGVMAKRKAPKRCFGADRTFTLGLR</sequence>
<evidence type="ECO:0000313" key="1">
    <source>
        <dbReference type="EMBL" id="AFZ26163.1"/>
    </source>
</evidence>
<dbReference type="EMBL" id="CP003642">
    <property type="protein sequence ID" value="AFZ26163.1"/>
    <property type="molecule type" value="Genomic_DNA"/>
</dbReference>
<dbReference type="Proteomes" id="UP000010475">
    <property type="component" value="Chromosome"/>
</dbReference>
<evidence type="ECO:0000313" key="2">
    <source>
        <dbReference type="Proteomes" id="UP000010475"/>
    </source>
</evidence>
<accession>K9X115</accession>
<organism evidence="1 2">
    <name type="scientific">Cylindrospermum stagnale PCC 7417</name>
    <dbReference type="NCBI Taxonomy" id="56107"/>
    <lineage>
        <taxon>Bacteria</taxon>
        <taxon>Bacillati</taxon>
        <taxon>Cyanobacteriota</taxon>
        <taxon>Cyanophyceae</taxon>
        <taxon>Nostocales</taxon>
        <taxon>Nostocaceae</taxon>
        <taxon>Cylindrospermum</taxon>
    </lineage>
</organism>
<reference evidence="1 2" key="1">
    <citation type="submission" date="2012-06" db="EMBL/GenBank/DDBJ databases">
        <title>Finished chromosome of genome of Cylindrospermum stagnale PCC 7417.</title>
        <authorList>
            <consortium name="US DOE Joint Genome Institute"/>
            <person name="Gugger M."/>
            <person name="Coursin T."/>
            <person name="Rippka R."/>
            <person name="Tandeau De Marsac N."/>
            <person name="Huntemann M."/>
            <person name="Wei C.-L."/>
            <person name="Han J."/>
            <person name="Detter J.C."/>
            <person name="Han C."/>
            <person name="Tapia R."/>
            <person name="Chen A."/>
            <person name="Kyrpides N."/>
            <person name="Mavromatis K."/>
            <person name="Markowitz V."/>
            <person name="Szeto E."/>
            <person name="Ivanova N."/>
            <person name="Pagani I."/>
            <person name="Pati A."/>
            <person name="Goodwin L."/>
            <person name="Nordberg H.P."/>
            <person name="Cantor M.N."/>
            <person name="Hua S.X."/>
            <person name="Woyke T."/>
            <person name="Kerfeld C.A."/>
        </authorList>
    </citation>
    <scope>NUCLEOTIDE SEQUENCE [LARGE SCALE GENOMIC DNA]</scope>
    <source>
        <strain evidence="1 2">PCC 7417</strain>
    </source>
</reference>
<protein>
    <submittedName>
        <fullName evidence="1">Uncharacterized protein</fullName>
    </submittedName>
</protein>
<dbReference type="KEGG" id="csg:Cylst_4053"/>
<dbReference type="AlphaFoldDB" id="K9X115"/>
<name>K9X115_9NOST</name>
<keyword evidence="2" id="KW-1185">Reference proteome</keyword>
<gene>
    <name evidence="1" type="ORF">Cylst_4053</name>
</gene>
<proteinExistence type="predicted"/>
<dbReference type="HOGENOM" id="CLU_3373342_0_0_3"/>